<evidence type="ECO:0000313" key="1">
    <source>
        <dbReference type="EMBL" id="GCE37376.1"/>
    </source>
</evidence>
<reference evidence="1 2" key="1">
    <citation type="submission" date="2018-11" db="EMBL/GenBank/DDBJ databases">
        <title>Microbial catabolism of amino acid.</title>
        <authorList>
            <person name="Hibi M."/>
            <person name="Ogawa J."/>
        </authorList>
    </citation>
    <scope>NUCLEOTIDE SEQUENCE [LARGE SCALE GENOMIC DNA]</scope>
    <source>
        <strain evidence="1 2">C31-06</strain>
    </source>
</reference>
<organism evidence="1 2">
    <name type="scientific">Rhodococcus wratislaviensis</name>
    <name type="common">Tsukamurella wratislaviensis</name>
    <dbReference type="NCBI Taxonomy" id="44752"/>
    <lineage>
        <taxon>Bacteria</taxon>
        <taxon>Bacillati</taxon>
        <taxon>Actinomycetota</taxon>
        <taxon>Actinomycetes</taxon>
        <taxon>Mycobacteriales</taxon>
        <taxon>Nocardiaceae</taxon>
        <taxon>Rhodococcus</taxon>
    </lineage>
</organism>
<evidence type="ECO:0000313" key="2">
    <source>
        <dbReference type="Proteomes" id="UP000287519"/>
    </source>
</evidence>
<dbReference type="AlphaFoldDB" id="A0A402C1B7"/>
<gene>
    <name evidence="1" type="ORF">Rhow_007973</name>
</gene>
<proteinExistence type="predicted"/>
<protein>
    <submittedName>
        <fullName evidence="1">Uncharacterized protein</fullName>
    </submittedName>
</protein>
<dbReference type="Proteomes" id="UP000287519">
    <property type="component" value="Unassembled WGS sequence"/>
</dbReference>
<dbReference type="EMBL" id="BHYM01000008">
    <property type="protein sequence ID" value="GCE37376.1"/>
    <property type="molecule type" value="Genomic_DNA"/>
</dbReference>
<keyword evidence="2" id="KW-1185">Reference proteome</keyword>
<name>A0A402C1B7_RHOWR</name>
<sequence>MMRAITRGIVAGTAIGAALVGAGAMWRYVRTTGKKTPSSITAHRVWGS</sequence>
<accession>A0A402C1B7</accession>
<comment type="caution">
    <text evidence="1">The sequence shown here is derived from an EMBL/GenBank/DDBJ whole genome shotgun (WGS) entry which is preliminary data.</text>
</comment>